<gene>
    <name evidence="3" type="ORF">g.4846</name>
</gene>
<evidence type="ECO:0000313" key="3">
    <source>
        <dbReference type="EMBL" id="JAS11537.1"/>
    </source>
</evidence>
<keyword evidence="1" id="KW-0812">Transmembrane</keyword>
<keyword evidence="1" id="KW-0472">Membrane</keyword>
<dbReference type="PANTHER" id="PTHR39069:SF8">
    <property type="entry name" value="FI17111P1"/>
    <property type="match status" value="1"/>
</dbReference>
<dbReference type="PANTHER" id="PTHR39069">
    <property type="entry name" value="ECDYSONE-INDUCIBLE GENE E1, ISOFORM A"/>
    <property type="match status" value="1"/>
</dbReference>
<dbReference type="InterPro" id="IPR006149">
    <property type="entry name" value="EB_dom"/>
</dbReference>
<evidence type="ECO:0000256" key="1">
    <source>
        <dbReference type="SAM" id="Phobius"/>
    </source>
</evidence>
<feature type="non-terminal residue" evidence="3">
    <location>
        <position position="1"/>
    </location>
</feature>
<reference evidence="3" key="1">
    <citation type="submission" date="2015-12" db="EMBL/GenBank/DDBJ databases">
        <title>De novo transcriptome assembly of four potential Pierce s Disease insect vectors from Arizona vineyards.</title>
        <authorList>
            <person name="Tassone E.E."/>
        </authorList>
    </citation>
    <scope>NUCLEOTIDE SEQUENCE</scope>
</reference>
<dbReference type="AlphaFoldDB" id="A0A1B6CDL3"/>
<organism evidence="3">
    <name type="scientific">Clastoptera arizonana</name>
    <name type="common">Arizona spittle bug</name>
    <dbReference type="NCBI Taxonomy" id="38151"/>
    <lineage>
        <taxon>Eukaryota</taxon>
        <taxon>Metazoa</taxon>
        <taxon>Ecdysozoa</taxon>
        <taxon>Arthropoda</taxon>
        <taxon>Hexapoda</taxon>
        <taxon>Insecta</taxon>
        <taxon>Pterygota</taxon>
        <taxon>Neoptera</taxon>
        <taxon>Paraneoptera</taxon>
        <taxon>Hemiptera</taxon>
        <taxon>Auchenorrhyncha</taxon>
        <taxon>Cercopoidea</taxon>
        <taxon>Clastopteridae</taxon>
        <taxon>Clastoptera</taxon>
    </lineage>
</organism>
<sequence length="308" mass="33850">IEYKRCSADSDCGSNARCSNNMCDCNTNFVTSRIDPNIIECLEVVSNFGGTCDMDIQCKVKFGANAECKKVFSSTKSGKCGCQKNTHFQDGLCYESVRIGGHCSVSDNCISLSNVSTYCYESKCVCAPNYESNIDGTDCIPIKNIGDVGSQCFSNATCNAHHSICLSSICHCKEGYVINQNRTRCIIVADQLGYACEEDIQCSTLLHNTFCDPLVQGCQCTNSSRQLDNLCWTTSKLGETCTHWWECDISGSICSNKTCLCDKGYKMNTLKTSCIGMASGRIVRYSPYLTFVLPLYLLVTIIMPLPLL</sequence>
<dbReference type="EMBL" id="GEDC01025761">
    <property type="protein sequence ID" value="JAS11537.1"/>
    <property type="molecule type" value="Transcribed_RNA"/>
</dbReference>
<keyword evidence="1" id="KW-1133">Transmembrane helix</keyword>
<accession>A0A1B6CDL3</accession>
<feature type="domain" description="EB" evidence="2">
    <location>
        <begin position="82"/>
        <end position="133"/>
    </location>
</feature>
<proteinExistence type="predicted"/>
<evidence type="ECO:0000259" key="2">
    <source>
        <dbReference type="Pfam" id="PF01683"/>
    </source>
</evidence>
<feature type="transmembrane region" description="Helical" evidence="1">
    <location>
        <begin position="288"/>
        <end position="307"/>
    </location>
</feature>
<dbReference type="Pfam" id="PF01683">
    <property type="entry name" value="EB"/>
    <property type="match status" value="2"/>
</dbReference>
<feature type="domain" description="EB" evidence="2">
    <location>
        <begin position="220"/>
        <end position="268"/>
    </location>
</feature>
<protein>
    <recommendedName>
        <fullName evidence="2">EB domain-containing protein</fullName>
    </recommendedName>
</protein>
<name>A0A1B6CDL3_9HEMI</name>